<dbReference type="OrthoDB" id="9787933at2"/>
<dbReference type="EMBL" id="QJJS01000001">
    <property type="protein sequence ID" value="PXW99358.1"/>
    <property type="molecule type" value="Genomic_DNA"/>
</dbReference>
<dbReference type="InterPro" id="IPR009959">
    <property type="entry name" value="Cyclase_SnoaL-like"/>
</dbReference>
<dbReference type="AlphaFoldDB" id="A0A318H8X4"/>
<gene>
    <name evidence="3" type="ORF">C7444_101188</name>
</gene>
<dbReference type="SUPFAM" id="SSF54427">
    <property type="entry name" value="NTF2-like"/>
    <property type="match status" value="1"/>
</dbReference>
<dbReference type="Proteomes" id="UP000247811">
    <property type="component" value="Unassembled WGS sequence"/>
</dbReference>
<dbReference type="PANTHER" id="PTHR38436:SF1">
    <property type="entry name" value="ESTER CYCLASE"/>
    <property type="match status" value="1"/>
</dbReference>
<feature type="chain" id="PRO_5016345362" evidence="2">
    <location>
        <begin position="26"/>
        <end position="187"/>
    </location>
</feature>
<protein>
    <submittedName>
        <fullName evidence="3">SnoaL-like polyketide cyclase</fullName>
    </submittedName>
</protein>
<organism evidence="3 4">
    <name type="scientific">Sphaerotilus hippei</name>
    <dbReference type="NCBI Taxonomy" id="744406"/>
    <lineage>
        <taxon>Bacteria</taxon>
        <taxon>Pseudomonadati</taxon>
        <taxon>Pseudomonadota</taxon>
        <taxon>Betaproteobacteria</taxon>
        <taxon>Burkholderiales</taxon>
        <taxon>Sphaerotilaceae</taxon>
        <taxon>Sphaerotilus</taxon>
    </lineage>
</organism>
<evidence type="ECO:0000313" key="4">
    <source>
        <dbReference type="Proteomes" id="UP000247811"/>
    </source>
</evidence>
<keyword evidence="4" id="KW-1185">Reference proteome</keyword>
<keyword evidence="2" id="KW-0732">Signal</keyword>
<dbReference type="RefSeq" id="WP_110398939.1">
    <property type="nucleotide sequence ID" value="NZ_QJJS01000001.1"/>
</dbReference>
<evidence type="ECO:0000256" key="1">
    <source>
        <dbReference type="SAM" id="MobiDB-lite"/>
    </source>
</evidence>
<accession>A0A318H8X4</accession>
<dbReference type="PANTHER" id="PTHR38436">
    <property type="entry name" value="POLYKETIDE CYCLASE SNOAL-LIKE DOMAIN"/>
    <property type="match status" value="1"/>
</dbReference>
<name>A0A318H8X4_9BURK</name>
<dbReference type="Gene3D" id="3.10.450.50">
    <property type="match status" value="1"/>
</dbReference>
<reference evidence="3 4" key="1">
    <citation type="submission" date="2018-05" db="EMBL/GenBank/DDBJ databases">
        <title>Genomic Encyclopedia of Type Strains, Phase IV (KMG-IV): sequencing the most valuable type-strain genomes for metagenomic binning, comparative biology and taxonomic classification.</title>
        <authorList>
            <person name="Goeker M."/>
        </authorList>
    </citation>
    <scope>NUCLEOTIDE SEQUENCE [LARGE SCALE GENOMIC DNA]</scope>
    <source>
        <strain evidence="3 4">DSM 566</strain>
    </source>
</reference>
<comment type="caution">
    <text evidence="3">The sequence shown here is derived from an EMBL/GenBank/DDBJ whole genome shotgun (WGS) entry which is preliminary data.</text>
</comment>
<feature type="compositionally biased region" description="Basic and acidic residues" evidence="1">
    <location>
        <begin position="37"/>
        <end position="46"/>
    </location>
</feature>
<dbReference type="Pfam" id="PF07366">
    <property type="entry name" value="SnoaL"/>
    <property type="match status" value="1"/>
</dbReference>
<evidence type="ECO:0000256" key="2">
    <source>
        <dbReference type="SAM" id="SignalP"/>
    </source>
</evidence>
<proteinExistence type="predicted"/>
<dbReference type="InterPro" id="IPR032710">
    <property type="entry name" value="NTF2-like_dom_sf"/>
</dbReference>
<feature type="region of interest" description="Disordered" evidence="1">
    <location>
        <begin position="26"/>
        <end position="46"/>
    </location>
</feature>
<sequence length="187" mass="20746">MNATRTTLATALIAVAAFAASIAQAATPAENPPTPAPKHERQSPQVEKHLKKFDTLDFDVFSHQKWDRLHESHAKDIVVTWPDGHETKGLDRHTEDLKAMFVFAPDISIKTHPVRFGSGSWTTATGVMTGTFTRPMPLPDGTSIAPTGQRFAISMATIGHWQRGTMDHEWLFWDNQDFMKQLGLGGK</sequence>
<feature type="signal peptide" evidence="2">
    <location>
        <begin position="1"/>
        <end position="25"/>
    </location>
</feature>
<dbReference type="GO" id="GO:0030638">
    <property type="term" value="P:polyketide metabolic process"/>
    <property type="evidence" value="ECO:0007669"/>
    <property type="project" value="InterPro"/>
</dbReference>
<evidence type="ECO:0000313" key="3">
    <source>
        <dbReference type="EMBL" id="PXW99358.1"/>
    </source>
</evidence>